<dbReference type="EMBL" id="NXGH01000168">
    <property type="protein sequence ID" value="PRM86792.1"/>
    <property type="molecule type" value="Genomic_DNA"/>
</dbReference>
<proteinExistence type="predicted"/>
<dbReference type="GO" id="GO:0016787">
    <property type="term" value="F:hydrolase activity"/>
    <property type="evidence" value="ECO:0007669"/>
    <property type="project" value="UniProtKB-KW"/>
</dbReference>
<gene>
    <name evidence="2" type="ORF">CJ671_11110</name>
</gene>
<protein>
    <submittedName>
        <fullName evidence="2">MBL fold metallo-hydrolase</fullName>
    </submittedName>
</protein>
<evidence type="ECO:0000259" key="1">
    <source>
        <dbReference type="Pfam" id="PF00753"/>
    </source>
</evidence>
<feature type="domain" description="Metallo-beta-lactamase" evidence="1">
    <location>
        <begin position="36"/>
        <end position="84"/>
    </location>
</feature>
<comment type="caution">
    <text evidence="2">The sequence shown here is derived from an EMBL/GenBank/DDBJ whole genome shotgun (WGS) entry which is preliminary data.</text>
</comment>
<dbReference type="Proteomes" id="UP000238649">
    <property type="component" value="Unassembled WGS sequence"/>
</dbReference>
<dbReference type="Pfam" id="PF00753">
    <property type="entry name" value="Lactamase_B"/>
    <property type="match status" value="1"/>
</dbReference>
<evidence type="ECO:0000313" key="2">
    <source>
        <dbReference type="EMBL" id="PRM86792.1"/>
    </source>
</evidence>
<evidence type="ECO:0000313" key="3">
    <source>
        <dbReference type="Proteomes" id="UP000238649"/>
    </source>
</evidence>
<dbReference type="AlphaFoldDB" id="A0A2S9SJP1"/>
<reference evidence="2 3" key="1">
    <citation type="submission" date="2017-09" db="EMBL/GenBank/DDBJ databases">
        <title>Reassesment of A. cryaerophilus.</title>
        <authorList>
            <person name="Perez-Cataluna A."/>
            <person name="Collado L."/>
            <person name="Salgado O."/>
            <person name="Lefinanco V."/>
            <person name="Figueras M.J."/>
        </authorList>
    </citation>
    <scope>NUCLEOTIDE SEQUENCE [LARGE SCALE GENOMIC DNA]</scope>
    <source>
        <strain evidence="2 3">LMG 9871</strain>
    </source>
</reference>
<dbReference type="InterPro" id="IPR036866">
    <property type="entry name" value="RibonucZ/Hydroxyglut_hydro"/>
</dbReference>
<name>A0A2S9SJP1_9BACT</name>
<feature type="non-terminal residue" evidence="2">
    <location>
        <position position="84"/>
    </location>
</feature>
<keyword evidence="2" id="KW-0378">Hydrolase</keyword>
<dbReference type="SUPFAM" id="SSF56281">
    <property type="entry name" value="Metallo-hydrolase/oxidoreductase"/>
    <property type="match status" value="1"/>
</dbReference>
<dbReference type="InterPro" id="IPR001279">
    <property type="entry name" value="Metallo-B-lactamas"/>
</dbReference>
<dbReference type="OrthoDB" id="2971563at2"/>
<dbReference type="Gene3D" id="3.60.15.10">
    <property type="entry name" value="Ribonuclease Z/Hydroxyacylglutathione hydrolase-like"/>
    <property type="match status" value="1"/>
</dbReference>
<accession>A0A2S9SJP1</accession>
<sequence length="84" mass="8834">MVATRGTRLAALALAPRLAGMAELVQITDKVHLARGHAVNWVLVTDDTGVLLIDAGYPGDRAEVLASLNKLGYTPGDVRAIVLT</sequence>
<organism evidence="2 3">
    <name type="scientific">Aliarcobacter cryaerophilus</name>
    <dbReference type="NCBI Taxonomy" id="28198"/>
    <lineage>
        <taxon>Bacteria</taxon>
        <taxon>Pseudomonadati</taxon>
        <taxon>Campylobacterota</taxon>
        <taxon>Epsilonproteobacteria</taxon>
        <taxon>Campylobacterales</taxon>
        <taxon>Arcobacteraceae</taxon>
        <taxon>Aliarcobacter</taxon>
    </lineage>
</organism>